<dbReference type="Gene3D" id="1.10.510.10">
    <property type="entry name" value="Transferase(Phosphotransferase) domain 1"/>
    <property type="match status" value="1"/>
</dbReference>
<dbReference type="InterPro" id="IPR052059">
    <property type="entry name" value="CR_Ser/Thr_kinase"/>
</dbReference>
<keyword evidence="1" id="KW-0808">Transferase</keyword>
<organism evidence="5">
    <name type="scientific">Arundo donax</name>
    <name type="common">Giant reed</name>
    <name type="synonym">Donax arundinaceus</name>
    <dbReference type="NCBI Taxonomy" id="35708"/>
    <lineage>
        <taxon>Eukaryota</taxon>
        <taxon>Viridiplantae</taxon>
        <taxon>Streptophyta</taxon>
        <taxon>Embryophyta</taxon>
        <taxon>Tracheophyta</taxon>
        <taxon>Spermatophyta</taxon>
        <taxon>Magnoliopsida</taxon>
        <taxon>Liliopsida</taxon>
        <taxon>Poales</taxon>
        <taxon>Poaceae</taxon>
        <taxon>PACMAD clade</taxon>
        <taxon>Arundinoideae</taxon>
        <taxon>Arundineae</taxon>
        <taxon>Arundo</taxon>
    </lineage>
</organism>
<reference evidence="5" key="1">
    <citation type="submission" date="2014-09" db="EMBL/GenBank/DDBJ databases">
        <authorList>
            <person name="Magalhaes I.L.F."/>
            <person name="Oliveira U."/>
            <person name="Santos F.R."/>
            <person name="Vidigal T.H.D.A."/>
            <person name="Brescovit A.D."/>
            <person name="Santos A.J."/>
        </authorList>
    </citation>
    <scope>NUCLEOTIDE SEQUENCE</scope>
    <source>
        <tissue evidence="5">Shoot tissue taken approximately 20 cm above the soil surface</tissue>
    </source>
</reference>
<evidence type="ECO:0000256" key="4">
    <source>
        <dbReference type="ARBA" id="ARBA00022840"/>
    </source>
</evidence>
<sequence>MFLVREIRCSLFCSLCSRDFSLLCNECLASFPLWLQAWLLYQQGSLLDMVDASMEGYPEEEVRRYIRVGLACTHATPSSRPTMRQVVAMLSRPVALHELEMRPPSFAEHCGHRTTPTPQRAGPLVQASPKARWPAAAARSASFTYELAPR</sequence>
<proteinExistence type="predicted"/>
<name>A0A0A9HEF0_ARUDO</name>
<protein>
    <submittedName>
        <fullName evidence="5">Uncharacterized protein</fullName>
    </submittedName>
</protein>
<evidence type="ECO:0000256" key="3">
    <source>
        <dbReference type="ARBA" id="ARBA00022777"/>
    </source>
</evidence>
<dbReference type="GO" id="GO:0005524">
    <property type="term" value="F:ATP binding"/>
    <property type="evidence" value="ECO:0007669"/>
    <property type="project" value="UniProtKB-KW"/>
</dbReference>
<evidence type="ECO:0000313" key="5">
    <source>
        <dbReference type="EMBL" id="JAE35097.1"/>
    </source>
</evidence>
<keyword evidence="3" id="KW-0418">Kinase</keyword>
<keyword evidence="4" id="KW-0067">ATP-binding</keyword>
<evidence type="ECO:0000256" key="2">
    <source>
        <dbReference type="ARBA" id="ARBA00022741"/>
    </source>
</evidence>
<reference evidence="5" key="2">
    <citation type="journal article" date="2015" name="Data Brief">
        <title>Shoot transcriptome of the giant reed, Arundo donax.</title>
        <authorList>
            <person name="Barrero R.A."/>
            <person name="Guerrero F.D."/>
            <person name="Moolhuijzen P."/>
            <person name="Goolsby J.A."/>
            <person name="Tidwell J."/>
            <person name="Bellgard S.E."/>
            <person name="Bellgard M.I."/>
        </authorList>
    </citation>
    <scope>NUCLEOTIDE SEQUENCE</scope>
    <source>
        <tissue evidence="5">Shoot tissue taken approximately 20 cm above the soil surface</tissue>
    </source>
</reference>
<dbReference type="PANTHER" id="PTHR47973">
    <property type="entry name" value="CYSTEINE-RICH RECEPTOR-LIKE PROTEIN KINASE 3"/>
    <property type="match status" value="1"/>
</dbReference>
<dbReference type="EMBL" id="GBRH01162799">
    <property type="protein sequence ID" value="JAE35097.1"/>
    <property type="molecule type" value="Transcribed_RNA"/>
</dbReference>
<accession>A0A0A9HEF0</accession>
<dbReference type="GO" id="GO:0016301">
    <property type="term" value="F:kinase activity"/>
    <property type="evidence" value="ECO:0007669"/>
    <property type="project" value="UniProtKB-KW"/>
</dbReference>
<dbReference type="AlphaFoldDB" id="A0A0A9HEF0"/>
<evidence type="ECO:0000256" key="1">
    <source>
        <dbReference type="ARBA" id="ARBA00022679"/>
    </source>
</evidence>
<keyword evidence="2" id="KW-0547">Nucleotide-binding</keyword>